<dbReference type="KEGG" id="amex:103043164"/>
<keyword evidence="3 7" id="KW-0863">Zinc-finger</keyword>
<evidence type="ECO:0000256" key="8">
    <source>
        <dbReference type="SAM" id="MobiDB-lite"/>
    </source>
</evidence>
<evidence type="ECO:0000259" key="9">
    <source>
        <dbReference type="PROSITE" id="PS50808"/>
    </source>
</evidence>
<accession>A0A8T2MKS1</accession>
<organism evidence="10 11">
    <name type="scientific">Astyanax mexicanus</name>
    <name type="common">Blind cave fish</name>
    <name type="synonym">Astyanax fasciatus mexicanus</name>
    <dbReference type="NCBI Taxonomy" id="7994"/>
    <lineage>
        <taxon>Eukaryota</taxon>
        <taxon>Metazoa</taxon>
        <taxon>Chordata</taxon>
        <taxon>Craniata</taxon>
        <taxon>Vertebrata</taxon>
        <taxon>Euteleostomi</taxon>
        <taxon>Actinopterygii</taxon>
        <taxon>Neopterygii</taxon>
        <taxon>Teleostei</taxon>
        <taxon>Ostariophysi</taxon>
        <taxon>Characiformes</taxon>
        <taxon>Characoidei</taxon>
        <taxon>Acestrorhamphidae</taxon>
        <taxon>Acestrorhamphinae</taxon>
        <taxon>Astyanax</taxon>
    </lineage>
</organism>
<sequence>MDSSRKDTQADGEGLGTVPKLPPQFGTTHMELPIQRRPGVLGTPILRRRMDRMLPCTERRTSKVWDHYTQLSMYRVECNHCKRQLSFHNSTTSMREHLGRKHSIRDGAVPPPNPANVHNPAALHQQMVQPNILNSRFATSNASIDVSTGPFQPIVPVVIKEEHHEQLSAEGGENKHCSTYPPSSAGGGGTSNSISIPNQEMDTTYGFSSEDINNTLTISGGSNNSGTRGCSDKRAGVFTDLILEMVFRDLQPLSVVEERGFRLLLSCLEPNYPVPSPSLLGSLLWHRYHILKQCLQRHLQTGLAPRCLALCTEHWRSVEGCGVDGSGQSYLTVSAHFVDSNWRLARCVLETRPIPEYKRNNGLAKFADILKAVLSEFNLPENYVFCVIYDTPWGAECRRQGNLTLDQEYPQEFPGPSHAPVLSLPEGWEPILCAGEALKLCVQEGLYVETVRQALADARGIVLHFQHDAKAAAALNQKAEAANKGAARLVLDDPSRWATAIDMCESLLELKWVVSSVLEEQKAAPNLADHQWRLLHELVPVLRTVRIAASFLSEDINAAISALMPCLQGVSRLLGQNMAECSCPVVRGVMERIRTGMEKRWRLSDEEALLESPAVLSSFLDPRFKEMRFLSPHARSKLHDKVKELLSVQAFNDDGTVDQEIDSGLEVGRGNEAEGGPAVLGLDDPLPIPTVASLDSPESCPSAEEGDSIELQQNENFAGVSSPEQVNENVLVGSPSKVTSGRKRTGSAAGLRGDRQLAARMRMSPLPQTMYDILLGEDPTERMPEIHQQLENYIAEPLCKRSLSPLHWWRNKEHRFPAVARLARKYLAIPATGIPADRAFAPRESAIAHRRAMMGPKHLDHVLFLHQNCDYVEQLKGGSSGHRENDHNSNVSGNQSRESLYQTLVSYDNKV</sequence>
<dbReference type="GO" id="GO:0005634">
    <property type="term" value="C:nucleus"/>
    <property type="evidence" value="ECO:0007669"/>
    <property type="project" value="UniProtKB-SubCell"/>
</dbReference>
<dbReference type="InterPro" id="IPR003656">
    <property type="entry name" value="Znf_BED"/>
</dbReference>
<name>A0A8T2MKS1_ASTMX</name>
<evidence type="ECO:0000256" key="7">
    <source>
        <dbReference type="PROSITE-ProRule" id="PRU00027"/>
    </source>
</evidence>
<protein>
    <submittedName>
        <fullName evidence="10">Zinc finger BED domain-containing protein 1-like isoform X1</fullName>
    </submittedName>
</protein>
<proteinExistence type="predicted"/>
<dbReference type="InterPro" id="IPR012337">
    <property type="entry name" value="RNaseH-like_sf"/>
</dbReference>
<dbReference type="PANTHER" id="PTHR46169">
    <property type="entry name" value="DNA REPLICATION-RELATED ELEMENT FACTOR, ISOFORM A"/>
    <property type="match status" value="1"/>
</dbReference>
<gene>
    <name evidence="10" type="primary">ZBED1</name>
    <name evidence="10" type="ORF">AMEX_G660</name>
</gene>
<dbReference type="InterPro" id="IPR036236">
    <property type="entry name" value="Znf_C2H2_sf"/>
</dbReference>
<feature type="compositionally biased region" description="Basic and acidic residues" evidence="8">
    <location>
        <begin position="164"/>
        <end position="176"/>
    </location>
</feature>
<dbReference type="Pfam" id="PF05699">
    <property type="entry name" value="Dimer_Tnp_hAT"/>
    <property type="match status" value="1"/>
</dbReference>
<dbReference type="EMBL" id="JAICCE010000001">
    <property type="protein sequence ID" value="KAG9282066.1"/>
    <property type="molecule type" value="Genomic_DNA"/>
</dbReference>
<evidence type="ECO:0000256" key="4">
    <source>
        <dbReference type="ARBA" id="ARBA00022833"/>
    </source>
</evidence>
<feature type="domain" description="BED-type" evidence="9">
    <location>
        <begin position="59"/>
        <end position="109"/>
    </location>
</feature>
<dbReference type="PROSITE" id="PS50808">
    <property type="entry name" value="ZF_BED"/>
    <property type="match status" value="1"/>
</dbReference>
<dbReference type="InterPro" id="IPR052717">
    <property type="entry name" value="Vacuolar_transposase_reg"/>
</dbReference>
<evidence type="ECO:0000313" key="10">
    <source>
        <dbReference type="EMBL" id="KAG9282066.1"/>
    </source>
</evidence>
<dbReference type="OrthoDB" id="1869581at2759"/>
<dbReference type="PANTHER" id="PTHR46169:SF9">
    <property type="entry name" value="SI:DKEYP-117B8.4"/>
    <property type="match status" value="1"/>
</dbReference>
<dbReference type="GO" id="GO:0008270">
    <property type="term" value="F:zinc ion binding"/>
    <property type="evidence" value="ECO:0007669"/>
    <property type="project" value="UniProtKB-KW"/>
</dbReference>
<feature type="region of interest" description="Disordered" evidence="8">
    <location>
        <begin position="164"/>
        <end position="190"/>
    </location>
</feature>
<comment type="caution">
    <text evidence="10">The sequence shown here is derived from an EMBL/GenBank/DDBJ whole genome shotgun (WGS) entry which is preliminary data.</text>
</comment>
<dbReference type="GO" id="GO:0003677">
    <property type="term" value="F:DNA binding"/>
    <property type="evidence" value="ECO:0007669"/>
    <property type="project" value="UniProtKB-KW"/>
</dbReference>
<dbReference type="SMART" id="SM00614">
    <property type="entry name" value="ZnF_BED"/>
    <property type="match status" value="1"/>
</dbReference>
<keyword evidence="6" id="KW-0539">Nucleus</keyword>
<feature type="region of interest" description="Disordered" evidence="8">
    <location>
        <begin position="1"/>
        <end position="24"/>
    </location>
</feature>
<keyword evidence="2" id="KW-0479">Metal-binding</keyword>
<dbReference type="SUPFAM" id="SSF140996">
    <property type="entry name" value="Hermes dimerisation domain"/>
    <property type="match status" value="1"/>
</dbReference>
<evidence type="ECO:0000256" key="3">
    <source>
        <dbReference type="ARBA" id="ARBA00022771"/>
    </source>
</evidence>
<comment type="subcellular location">
    <subcellularLocation>
        <location evidence="1">Nucleus</location>
    </subcellularLocation>
</comment>
<dbReference type="InterPro" id="IPR008906">
    <property type="entry name" value="HATC_C_dom"/>
</dbReference>
<keyword evidence="5" id="KW-0238">DNA-binding</keyword>
<evidence type="ECO:0000313" key="11">
    <source>
        <dbReference type="Proteomes" id="UP000752171"/>
    </source>
</evidence>
<dbReference type="SUPFAM" id="SSF53098">
    <property type="entry name" value="Ribonuclease H-like"/>
    <property type="match status" value="1"/>
</dbReference>
<dbReference type="Pfam" id="PF02892">
    <property type="entry name" value="zf-BED"/>
    <property type="match status" value="1"/>
</dbReference>
<evidence type="ECO:0000256" key="2">
    <source>
        <dbReference type="ARBA" id="ARBA00022723"/>
    </source>
</evidence>
<dbReference type="SUPFAM" id="SSF57667">
    <property type="entry name" value="beta-beta-alpha zinc fingers"/>
    <property type="match status" value="1"/>
</dbReference>
<evidence type="ECO:0000256" key="5">
    <source>
        <dbReference type="ARBA" id="ARBA00023125"/>
    </source>
</evidence>
<evidence type="ECO:0000256" key="6">
    <source>
        <dbReference type="ARBA" id="ARBA00023242"/>
    </source>
</evidence>
<feature type="region of interest" description="Disordered" evidence="8">
    <location>
        <begin position="875"/>
        <end position="895"/>
    </location>
</feature>
<reference evidence="10 11" key="1">
    <citation type="submission" date="2021-07" db="EMBL/GenBank/DDBJ databases">
        <authorList>
            <person name="Imarazene B."/>
            <person name="Zahm M."/>
            <person name="Klopp C."/>
            <person name="Cabau C."/>
            <person name="Beille S."/>
            <person name="Jouanno E."/>
            <person name="Castinel A."/>
            <person name="Lluch J."/>
            <person name="Gil L."/>
            <person name="Kuchtly C."/>
            <person name="Lopez Roques C."/>
            <person name="Donnadieu C."/>
            <person name="Parrinello H."/>
            <person name="Journot L."/>
            <person name="Du K."/>
            <person name="Schartl M."/>
            <person name="Retaux S."/>
            <person name="Guiguen Y."/>
        </authorList>
    </citation>
    <scope>NUCLEOTIDE SEQUENCE [LARGE SCALE GENOMIC DNA]</scope>
    <source>
        <strain evidence="10">Pach_M1</strain>
        <tissue evidence="10">Testis</tissue>
    </source>
</reference>
<keyword evidence="4" id="KW-0862">Zinc</keyword>
<dbReference type="AlphaFoldDB" id="A0A8T2MKS1"/>
<dbReference type="GO" id="GO:0046983">
    <property type="term" value="F:protein dimerization activity"/>
    <property type="evidence" value="ECO:0007669"/>
    <property type="project" value="InterPro"/>
</dbReference>
<dbReference type="GO" id="GO:0006357">
    <property type="term" value="P:regulation of transcription by RNA polymerase II"/>
    <property type="evidence" value="ECO:0007669"/>
    <property type="project" value="TreeGrafter"/>
</dbReference>
<dbReference type="Proteomes" id="UP000752171">
    <property type="component" value="Unassembled WGS sequence"/>
</dbReference>
<evidence type="ECO:0000256" key="1">
    <source>
        <dbReference type="ARBA" id="ARBA00004123"/>
    </source>
</evidence>